<gene>
    <name evidence="6" type="ORF">SAMN05421846_101427</name>
</gene>
<keyword evidence="4" id="KW-0676">Redox-active center</keyword>
<dbReference type="STRING" id="311334.SAMN05421846_101427"/>
<dbReference type="InterPro" id="IPR000866">
    <property type="entry name" value="AhpC/TSA"/>
</dbReference>
<evidence type="ECO:0000256" key="4">
    <source>
        <dbReference type="ARBA" id="ARBA00023284"/>
    </source>
</evidence>
<dbReference type="InterPro" id="IPR013766">
    <property type="entry name" value="Thioredoxin_domain"/>
</dbReference>
<protein>
    <submittedName>
        <fullName evidence="6">Cytochrome oxidase Cu insertion factor, SCO1/SenC/PrrC family</fullName>
    </submittedName>
</protein>
<dbReference type="Proteomes" id="UP000198869">
    <property type="component" value="Unassembled WGS sequence"/>
</dbReference>
<proteinExistence type="predicted"/>
<comment type="subcellular location">
    <subcellularLocation>
        <location evidence="1">Cell envelope</location>
    </subcellularLocation>
</comment>
<evidence type="ECO:0000256" key="2">
    <source>
        <dbReference type="ARBA" id="ARBA00022748"/>
    </source>
</evidence>
<dbReference type="AlphaFoldDB" id="A0A1G8E5M7"/>
<reference evidence="7" key="1">
    <citation type="submission" date="2016-10" db="EMBL/GenBank/DDBJ databases">
        <authorList>
            <person name="Varghese N."/>
            <person name="Submissions S."/>
        </authorList>
    </citation>
    <scope>NUCLEOTIDE SEQUENCE [LARGE SCALE GENOMIC DNA]</scope>
    <source>
        <strain evidence="7">DSM 17071</strain>
    </source>
</reference>
<evidence type="ECO:0000313" key="7">
    <source>
        <dbReference type="Proteomes" id="UP000198869"/>
    </source>
</evidence>
<keyword evidence="7" id="KW-1185">Reference proteome</keyword>
<feature type="domain" description="Thioredoxin" evidence="5">
    <location>
        <begin position="17"/>
        <end position="169"/>
    </location>
</feature>
<dbReference type="CDD" id="cd02966">
    <property type="entry name" value="TlpA_like_family"/>
    <property type="match status" value="1"/>
</dbReference>
<dbReference type="SUPFAM" id="SSF52833">
    <property type="entry name" value="Thioredoxin-like"/>
    <property type="match status" value="1"/>
</dbReference>
<dbReference type="GO" id="GO:0016209">
    <property type="term" value="F:antioxidant activity"/>
    <property type="evidence" value="ECO:0007669"/>
    <property type="project" value="InterPro"/>
</dbReference>
<dbReference type="GO" id="GO:0016491">
    <property type="term" value="F:oxidoreductase activity"/>
    <property type="evidence" value="ECO:0007669"/>
    <property type="project" value="InterPro"/>
</dbReference>
<dbReference type="PROSITE" id="PS51352">
    <property type="entry name" value="THIOREDOXIN_2"/>
    <property type="match status" value="1"/>
</dbReference>
<sequence length="169" mass="19618">MIPDLKLFLPFLIFFNLSLNAQQRSFQVHPFLEKKIGQHFPIENYKNDEGKNFSPTELEGKISLINFWSTNCAPCIEELPYLNKIKEASGTKVNFIAITHDPKEKVDKFLAKHTFNFVHITDSEQELKSYFSLIRNPLNFIIDKNGNVQEITGNIDETKMELILKILNE</sequence>
<name>A0A1G8E5M7_9FLAO</name>
<dbReference type="InterPro" id="IPR036249">
    <property type="entry name" value="Thioredoxin-like_sf"/>
</dbReference>
<accession>A0A1G8E5M7</accession>
<dbReference type="EMBL" id="FNDW01000001">
    <property type="protein sequence ID" value="SDH65010.1"/>
    <property type="molecule type" value="Genomic_DNA"/>
</dbReference>
<dbReference type="InterPro" id="IPR050553">
    <property type="entry name" value="Thioredoxin_ResA/DsbE_sf"/>
</dbReference>
<dbReference type="RefSeq" id="WP_089853973.1">
    <property type="nucleotide sequence ID" value="NZ_FNDW01000001.1"/>
</dbReference>
<dbReference type="GO" id="GO:0017004">
    <property type="term" value="P:cytochrome complex assembly"/>
    <property type="evidence" value="ECO:0007669"/>
    <property type="project" value="UniProtKB-KW"/>
</dbReference>
<evidence type="ECO:0000259" key="5">
    <source>
        <dbReference type="PROSITE" id="PS51352"/>
    </source>
</evidence>
<evidence type="ECO:0000313" key="6">
    <source>
        <dbReference type="EMBL" id="SDH65010.1"/>
    </source>
</evidence>
<dbReference type="Pfam" id="PF00578">
    <property type="entry name" value="AhpC-TSA"/>
    <property type="match status" value="1"/>
</dbReference>
<keyword evidence="3" id="KW-1015">Disulfide bond</keyword>
<dbReference type="PANTHER" id="PTHR42852:SF6">
    <property type="entry name" value="THIOL:DISULFIDE INTERCHANGE PROTEIN DSBE"/>
    <property type="match status" value="1"/>
</dbReference>
<dbReference type="OrthoDB" id="9815205at2"/>
<keyword evidence="2" id="KW-0201">Cytochrome c-type biogenesis</keyword>
<evidence type="ECO:0000256" key="3">
    <source>
        <dbReference type="ARBA" id="ARBA00023157"/>
    </source>
</evidence>
<dbReference type="Gene3D" id="3.40.30.10">
    <property type="entry name" value="Glutaredoxin"/>
    <property type="match status" value="1"/>
</dbReference>
<dbReference type="PANTHER" id="PTHR42852">
    <property type="entry name" value="THIOL:DISULFIDE INTERCHANGE PROTEIN DSBE"/>
    <property type="match status" value="1"/>
</dbReference>
<dbReference type="GO" id="GO:0030313">
    <property type="term" value="C:cell envelope"/>
    <property type="evidence" value="ECO:0007669"/>
    <property type="project" value="UniProtKB-SubCell"/>
</dbReference>
<organism evidence="6 7">
    <name type="scientific">Chryseobacterium taeanense</name>
    <dbReference type="NCBI Taxonomy" id="311334"/>
    <lineage>
        <taxon>Bacteria</taxon>
        <taxon>Pseudomonadati</taxon>
        <taxon>Bacteroidota</taxon>
        <taxon>Flavobacteriia</taxon>
        <taxon>Flavobacteriales</taxon>
        <taxon>Weeksellaceae</taxon>
        <taxon>Chryseobacterium group</taxon>
        <taxon>Chryseobacterium</taxon>
    </lineage>
</organism>
<evidence type="ECO:0000256" key="1">
    <source>
        <dbReference type="ARBA" id="ARBA00004196"/>
    </source>
</evidence>